<evidence type="ECO:0008006" key="4">
    <source>
        <dbReference type="Google" id="ProtNLM"/>
    </source>
</evidence>
<accession>A0AA48GZE5</accession>
<keyword evidence="3" id="KW-1185">Reference proteome</keyword>
<feature type="chain" id="PRO_5041314312" description="Type IV pilus assembly protein PilY1" evidence="1">
    <location>
        <begin position="22"/>
        <end position="1585"/>
    </location>
</feature>
<protein>
    <recommendedName>
        <fullName evidence="4">Type IV pilus assembly protein PilY1</fullName>
    </recommendedName>
</protein>
<proteinExistence type="predicted"/>
<evidence type="ECO:0000313" key="3">
    <source>
        <dbReference type="Proteomes" id="UP001228113"/>
    </source>
</evidence>
<evidence type="ECO:0000313" key="2">
    <source>
        <dbReference type="EMBL" id="BDU77220.1"/>
    </source>
</evidence>
<gene>
    <name evidence="2" type="ORF">METESE_21780</name>
</gene>
<dbReference type="Proteomes" id="UP001228113">
    <property type="component" value="Chromosome"/>
</dbReference>
<keyword evidence="1" id="KW-0732">Signal</keyword>
<feature type="signal peptide" evidence="1">
    <location>
        <begin position="1"/>
        <end position="21"/>
    </location>
</feature>
<dbReference type="EMBL" id="AP027081">
    <property type="protein sequence ID" value="BDU77220.1"/>
    <property type="molecule type" value="Genomic_DNA"/>
</dbReference>
<organism evidence="2 3">
    <name type="scientific">Mesoterricola sediminis</name>
    <dbReference type="NCBI Taxonomy" id="2927980"/>
    <lineage>
        <taxon>Bacteria</taxon>
        <taxon>Pseudomonadati</taxon>
        <taxon>Acidobacteriota</taxon>
        <taxon>Holophagae</taxon>
        <taxon>Holophagales</taxon>
        <taxon>Holophagaceae</taxon>
        <taxon>Mesoterricola</taxon>
    </lineage>
</organism>
<name>A0AA48GZE5_9BACT</name>
<dbReference type="RefSeq" id="WP_316410149.1">
    <property type="nucleotide sequence ID" value="NZ_AP027081.1"/>
</dbReference>
<sequence length="1585" mass="169062">MRFKHAAVHLMSLAVAFALRAQVEPNLMTATDLSDVYKSKSGSGKLVLILDSTVASRGVFESYDYLTNKARSAFLGAGAHVDPGDVSAATVFFKPGGGSALSRGNPILGYVFGMRNNNGRAEVRMYTWPSGSPVTVRTAVGASTDLVGYPMALVGPGTKMAEVPYTTDAKTTLAHATGNPVTHIRFSLTVGSTGKGGNATPIVRTIDLPCPWNLFDSPSFVAEPPVPTTGNKFPVPQPYQRNFSRRLTYQTGHAGIAYDSFSNTSANAARKIDHYDDEILGQFYYSPDYLSWIFYGQSIRGVYALTGNKAGTVTWAANTYGYANGYAVPSVTDTTSVSDGGTGKTTALAEGYANHLPVMNRLQAEKVAVINAFISKWGKGVWYYRFLAPAYGDPANDEELTATAYATPSTYRADRSGAETNPAYLSDLRSLTGALLTGGTSALQGIGPKDLVGTQTQAISDWGSNDASYDAYTPGPLAVALANTYRKIVRDTTKFGSGSCGGDVVVVPLSATAMNDSLSAAGDQAAAYSGSSSGYYSYTHGNSGLSKGGANYPVAAISSQMAGGGFVPGSDYFHPAVMAAYAAFGLNGVTNNSANYDAPWNDPGTKKSLSIQTMVVSLAVPGTYVLASDNNGRNPHEEFFDVAQWGNPKNPRWAASNPAPSSDLIYFYQSANSNNVRYFPTADPTSLEQAINDAASYVVYGKAALSAPATPATGVQNANQAYFGTFQTTATTDATARVPLWTGNLYAIGLKRATVPGTALGTVQNIIQFYGIDDSTGNFTPINNTGTNTADFDVLNLWSAYTIFGNYQKTQGNPDKILGGTPLSWKSRTAYILGDVNTLETYTHSANGAGSSTQLTRIKGWMTAKDPTGRYYLSSWVAANGAPSDDDARNLMRFLLGAFEATNNTDLRNRDKTDTDSSGNLLGHLNIMGDIVDSAPLAIELSKSLADTLPSKVTGDQFYTDAYGSGYTDPHTRLIIVGTNTGNLHCFVEVAAKATTSNDEGYYKAKAYELWTFLPPNLFPMLWDLYNQKGQQDPKIYKHHYGVDGDAVLFHVDKPSIGSVTGDTRVGSGEDATVIFSFRKGARDYFAINISNSGLSGVTPGNPRLAWWIRPTTGDIVKATGTDSSNASLLRTMGMSTSVPTFGYVRDAMSALRRCVFITGGYANDEINARYLNDDALAGTSYFQSGLGRLVMALDPMTGDHVRTYPWDFRTSPSGTTVGAIPGGVIPVSVIDQAAGLTNRVYFGDMTGGVWALNADKVAKVATFRSDSANINEWVDSSKVRLIYRDPSVRFTTAPDAFRLPGDFPVMVRVDATTAVKPVTVMVAIGAGDRNNPGDYPEDFSYTNSSGATVSATRNPAPYNRFYLLADLQNAASAITDSQLQPITSAWATSYSDARVNAGSPTYLWGQFTPSTNSGSNYKYGWYIDLPHTDTANPLLAPAGDSPNLTRDKVLVSPLIKDGAVFYSLFNIYGSSGFACSPFSTTRTFRQCDVLRPLYFDPEIDVTSAKVGDITNGTGASSVDGCSGLAFSFNSLSSQLVDAGDYVMQGGAKASLAEGTKGANTPDIQAVKDTSSSRGFRIRNWRVVR</sequence>
<reference evidence="2" key="1">
    <citation type="journal article" date="2023" name="Int. J. Syst. Evol. Microbiol.">
        <title>Mesoterricola silvestris gen. nov., sp. nov., Mesoterricola sediminis sp. nov., Geothrix oryzae sp. nov., Geothrix edaphica sp. nov., Geothrix rubra sp. nov., and Geothrix limicola sp. nov., six novel members of Acidobacteriota isolated from soils.</title>
        <authorList>
            <person name="Itoh H."/>
            <person name="Sugisawa Y."/>
            <person name="Mise K."/>
            <person name="Xu Z."/>
            <person name="Kuniyasu M."/>
            <person name="Ushijima N."/>
            <person name="Kawano K."/>
            <person name="Kobayashi E."/>
            <person name="Shiratori Y."/>
            <person name="Masuda Y."/>
            <person name="Senoo K."/>
        </authorList>
    </citation>
    <scope>NUCLEOTIDE SEQUENCE</scope>
    <source>
        <strain evidence="2">W786</strain>
    </source>
</reference>
<evidence type="ECO:0000256" key="1">
    <source>
        <dbReference type="SAM" id="SignalP"/>
    </source>
</evidence>
<dbReference type="KEGG" id="msea:METESE_21780"/>